<accession>A0A644Y2Z1</accession>
<dbReference type="EMBL" id="VSSQ01003797">
    <property type="protein sequence ID" value="MPM22378.1"/>
    <property type="molecule type" value="Genomic_DNA"/>
</dbReference>
<dbReference type="InterPro" id="IPR025923">
    <property type="entry name" value="YodL-like_dom"/>
</dbReference>
<protein>
    <recommendedName>
        <fullName evidence="1">YodL-like domain-containing protein</fullName>
    </recommendedName>
</protein>
<gene>
    <name evidence="2" type="ORF">SDC9_68830</name>
</gene>
<evidence type="ECO:0000313" key="2">
    <source>
        <dbReference type="EMBL" id="MPM22378.1"/>
    </source>
</evidence>
<comment type="caution">
    <text evidence="2">The sequence shown here is derived from an EMBL/GenBank/DDBJ whole genome shotgun (WGS) entry which is preliminary data.</text>
</comment>
<dbReference type="Pfam" id="PF14191">
    <property type="entry name" value="YodL"/>
    <property type="match status" value="1"/>
</dbReference>
<feature type="domain" description="YodL-like" evidence="1">
    <location>
        <begin position="75"/>
        <end position="171"/>
    </location>
</feature>
<dbReference type="AlphaFoldDB" id="A0A644Y2Z1"/>
<evidence type="ECO:0000259" key="1">
    <source>
        <dbReference type="Pfam" id="PF14191"/>
    </source>
</evidence>
<sequence>MNSIQIKNNRVLYYGNTAGYIAKDTAVVDPMFQTDELKAYLSNTKGLDIEWRPGTFERLAAGKLDPEGNVQLLKSCRVWQLKPDVDVMMKFIGYDELLERFGEPDPDNYRAVFDGEVDTNDLEELYAKFNIDHLAGYEGHSLSMSDVVELYDGSGSSFHYVDRFGFKEIGFEQPGQELSGGPVMSL</sequence>
<reference evidence="2" key="1">
    <citation type="submission" date="2019-08" db="EMBL/GenBank/DDBJ databases">
        <authorList>
            <person name="Kucharzyk K."/>
            <person name="Murdoch R.W."/>
            <person name="Higgins S."/>
            <person name="Loffler F."/>
        </authorList>
    </citation>
    <scope>NUCLEOTIDE SEQUENCE</scope>
</reference>
<proteinExistence type="predicted"/>
<organism evidence="2">
    <name type="scientific">bioreactor metagenome</name>
    <dbReference type="NCBI Taxonomy" id="1076179"/>
    <lineage>
        <taxon>unclassified sequences</taxon>
        <taxon>metagenomes</taxon>
        <taxon>ecological metagenomes</taxon>
    </lineage>
</organism>
<name>A0A644Y2Z1_9ZZZZ</name>